<accession>A0A0L0DVM5</accession>
<keyword evidence="2" id="KW-0732">Signal</keyword>
<dbReference type="Proteomes" id="UP000054408">
    <property type="component" value="Unassembled WGS sequence"/>
</dbReference>
<keyword evidence="1" id="KW-1133">Transmembrane helix</keyword>
<proteinExistence type="predicted"/>
<organism evidence="3 4">
    <name type="scientific">Thecamonas trahens ATCC 50062</name>
    <dbReference type="NCBI Taxonomy" id="461836"/>
    <lineage>
        <taxon>Eukaryota</taxon>
        <taxon>Apusozoa</taxon>
        <taxon>Apusomonadida</taxon>
        <taxon>Apusomonadidae</taxon>
        <taxon>Thecamonas</taxon>
    </lineage>
</organism>
<keyword evidence="1" id="KW-0472">Membrane</keyword>
<feature type="chain" id="PRO_5005537935" evidence="2">
    <location>
        <begin position="19"/>
        <end position="281"/>
    </location>
</feature>
<feature type="transmembrane region" description="Helical" evidence="1">
    <location>
        <begin position="221"/>
        <end position="244"/>
    </location>
</feature>
<evidence type="ECO:0000313" key="4">
    <source>
        <dbReference type="Proteomes" id="UP000054408"/>
    </source>
</evidence>
<evidence type="ECO:0000256" key="1">
    <source>
        <dbReference type="SAM" id="Phobius"/>
    </source>
</evidence>
<reference evidence="3 4" key="1">
    <citation type="submission" date="2010-05" db="EMBL/GenBank/DDBJ databases">
        <title>The Genome Sequence of Thecamonas trahens ATCC 50062.</title>
        <authorList>
            <consortium name="The Broad Institute Genome Sequencing Platform"/>
            <person name="Russ C."/>
            <person name="Cuomo C."/>
            <person name="Shea T."/>
            <person name="Young S.K."/>
            <person name="Zeng Q."/>
            <person name="Koehrsen M."/>
            <person name="Haas B."/>
            <person name="Borodovsky M."/>
            <person name="Guigo R."/>
            <person name="Alvarado L."/>
            <person name="Berlin A."/>
            <person name="Bochicchio J."/>
            <person name="Borenstein D."/>
            <person name="Chapman S."/>
            <person name="Chen Z."/>
            <person name="Freedman E."/>
            <person name="Gellesch M."/>
            <person name="Goldberg J."/>
            <person name="Griggs A."/>
            <person name="Gujja S."/>
            <person name="Heilman E."/>
            <person name="Heiman D."/>
            <person name="Hepburn T."/>
            <person name="Howarth C."/>
            <person name="Jen D."/>
            <person name="Larson L."/>
            <person name="Mehta T."/>
            <person name="Park D."/>
            <person name="Pearson M."/>
            <person name="Roberts A."/>
            <person name="Saif S."/>
            <person name="Shenoy N."/>
            <person name="Sisk P."/>
            <person name="Stolte C."/>
            <person name="Sykes S."/>
            <person name="Thomson T."/>
            <person name="Walk T."/>
            <person name="White J."/>
            <person name="Yandava C."/>
            <person name="Burger G."/>
            <person name="Gray M.W."/>
            <person name="Holland P.W.H."/>
            <person name="King N."/>
            <person name="Lang F.B.F."/>
            <person name="Roger A.J."/>
            <person name="Ruiz-Trillo I."/>
            <person name="Lander E."/>
            <person name="Nusbaum C."/>
        </authorList>
    </citation>
    <scope>NUCLEOTIDE SEQUENCE [LARGE SCALE GENOMIC DNA]</scope>
    <source>
        <strain evidence="3 4">ATCC 50062</strain>
    </source>
</reference>
<feature type="transmembrane region" description="Helical" evidence="1">
    <location>
        <begin position="256"/>
        <end position="274"/>
    </location>
</feature>
<dbReference type="RefSeq" id="XP_013761227.1">
    <property type="nucleotide sequence ID" value="XM_013905773.1"/>
</dbReference>
<feature type="signal peptide" evidence="2">
    <location>
        <begin position="1"/>
        <end position="18"/>
    </location>
</feature>
<gene>
    <name evidence="3" type="ORF">AMSG_11688</name>
</gene>
<dbReference type="GeneID" id="25569603"/>
<evidence type="ECO:0000256" key="2">
    <source>
        <dbReference type="SAM" id="SignalP"/>
    </source>
</evidence>
<dbReference type="EMBL" id="GL349440">
    <property type="protein sequence ID" value="KNC56126.1"/>
    <property type="molecule type" value="Genomic_DNA"/>
</dbReference>
<keyword evidence="4" id="KW-1185">Reference proteome</keyword>
<sequence>MVVLVVVLGASLVSLLELQYMANVASTAAISGLRLAINEDIRGLSIELMLEDSVVLGEFAHVLLPFDRVPWRELVSQTRPASVHITLPSKVPTTRSLLQIALDRMLEAQRYFALNSRNTFAVPVDDTLEKVGTCLRVNRSLCRSESDPLHTVTSRGLDSLVLEYVARGEAVMRARSETLSPKFSPVVDLEALYNAEMLDGLLLSLRGTVTSIDRNASWKDLPLYAFLFQLLVLVLFFAFAIVPMIRMLRANNRQTFFMLGLIPHAVVTTVHSVAEYFELDV</sequence>
<name>A0A0L0DVM5_THETB</name>
<protein>
    <submittedName>
        <fullName evidence="3">Uncharacterized protein</fullName>
    </submittedName>
</protein>
<dbReference type="AlphaFoldDB" id="A0A0L0DVM5"/>
<keyword evidence="1" id="KW-0812">Transmembrane</keyword>
<evidence type="ECO:0000313" key="3">
    <source>
        <dbReference type="EMBL" id="KNC56126.1"/>
    </source>
</evidence>